<evidence type="ECO:0000313" key="2">
    <source>
        <dbReference type="EMBL" id="MFI0576288.1"/>
    </source>
</evidence>
<feature type="transmembrane region" description="Helical" evidence="1">
    <location>
        <begin position="272"/>
        <end position="293"/>
    </location>
</feature>
<reference evidence="2 3" key="1">
    <citation type="submission" date="2024-10" db="EMBL/GenBank/DDBJ databases">
        <authorList>
            <person name="Wannawong T."/>
            <person name="Kuncharoen N."/>
            <person name="Mhuantong W."/>
        </authorList>
    </citation>
    <scope>NUCLEOTIDE SEQUENCE [LARGE SCALE GENOMIC DNA]</scope>
    <source>
        <strain evidence="2 3">CALK1-4</strain>
    </source>
</reference>
<keyword evidence="1" id="KW-0472">Membrane</keyword>
<feature type="transmembrane region" description="Helical" evidence="1">
    <location>
        <begin position="190"/>
        <end position="211"/>
    </location>
</feature>
<evidence type="ECO:0000256" key="1">
    <source>
        <dbReference type="SAM" id="Phobius"/>
    </source>
</evidence>
<sequence length="298" mass="30978">MRQTTVRPAHEPTRFRPGRLPARRLRAVRRRERERGSGGAATFAHCLHAEWIKIRTMRSTLYVLLGTLAFCAGLAALNGSSAGDEFAGLSPADQAVFDPLATSLRGYLIAQITLGLLGGLVITSEYGARTIVSTLASVPHRGRVLTSKAVVLVAVAFPTGLVVSSTGFMVGQAALSGAGAPHLALSDGGALRGIFGGGLYLALAALFGLALGTVIRSTTATVTTLFGVMLIVQPFAPALPGGLGDWVTTYWPPIAGGQIITSYQDPDLLTPWAGLGVMAGCVAVMMGAAHAVFRKRDA</sequence>
<feature type="transmembrane region" description="Helical" evidence="1">
    <location>
        <begin position="61"/>
        <end position="79"/>
    </location>
</feature>
<comment type="caution">
    <text evidence="2">The sequence shown here is derived from an EMBL/GenBank/DDBJ whole genome shotgun (WGS) entry which is preliminary data.</text>
</comment>
<gene>
    <name evidence="2" type="ORF">ACH3YB_32155</name>
</gene>
<proteinExistence type="predicted"/>
<protein>
    <submittedName>
        <fullName evidence="2">ABC transporter permease</fullName>
    </submittedName>
</protein>
<feature type="transmembrane region" description="Helical" evidence="1">
    <location>
        <begin position="218"/>
        <end position="236"/>
    </location>
</feature>
<dbReference type="Proteomes" id="UP001610810">
    <property type="component" value="Unassembled WGS sequence"/>
</dbReference>
<keyword evidence="1" id="KW-1133">Transmembrane helix</keyword>
<keyword evidence="1" id="KW-0812">Transmembrane</keyword>
<name>A0ABW7S7N4_STRTE</name>
<accession>A0ABW7S7N4</accession>
<dbReference type="RefSeq" id="WP_210913854.1">
    <property type="nucleotide sequence ID" value="NZ_JBIQWK010000012.1"/>
</dbReference>
<evidence type="ECO:0000313" key="3">
    <source>
        <dbReference type="Proteomes" id="UP001610810"/>
    </source>
</evidence>
<feature type="transmembrane region" description="Helical" evidence="1">
    <location>
        <begin position="107"/>
        <end position="128"/>
    </location>
</feature>
<feature type="transmembrane region" description="Helical" evidence="1">
    <location>
        <begin position="149"/>
        <end position="170"/>
    </location>
</feature>
<organism evidence="2 3">
    <name type="scientific">Streptomyces tendae</name>
    <dbReference type="NCBI Taxonomy" id="1932"/>
    <lineage>
        <taxon>Bacteria</taxon>
        <taxon>Bacillati</taxon>
        <taxon>Actinomycetota</taxon>
        <taxon>Actinomycetes</taxon>
        <taxon>Kitasatosporales</taxon>
        <taxon>Streptomycetaceae</taxon>
        <taxon>Streptomyces</taxon>
    </lineage>
</organism>
<dbReference type="EMBL" id="JBIQWK010000012">
    <property type="protein sequence ID" value="MFI0576288.1"/>
    <property type="molecule type" value="Genomic_DNA"/>
</dbReference>
<keyword evidence="3" id="KW-1185">Reference proteome</keyword>